<dbReference type="Pfam" id="PF02878">
    <property type="entry name" value="PGM_PMM_I"/>
    <property type="match status" value="1"/>
</dbReference>
<evidence type="ECO:0000256" key="1">
    <source>
        <dbReference type="ARBA" id="ARBA00001946"/>
    </source>
</evidence>
<dbReference type="GO" id="GO:0000287">
    <property type="term" value="F:magnesium ion binding"/>
    <property type="evidence" value="ECO:0007669"/>
    <property type="project" value="InterPro"/>
</dbReference>
<dbReference type="InterPro" id="IPR016055">
    <property type="entry name" value="A-D-PHexomutase_a/b/a-I/II/III"/>
</dbReference>
<dbReference type="Proteomes" id="UP000216446">
    <property type="component" value="Unassembled WGS sequence"/>
</dbReference>
<comment type="caution">
    <text evidence="12">The sequence shown here is derived from an EMBL/GenBank/DDBJ whole genome shotgun (WGS) entry which is preliminary data.</text>
</comment>
<dbReference type="InterPro" id="IPR036900">
    <property type="entry name" value="A-D-PHexomutase_C_sf"/>
</dbReference>
<dbReference type="Gene3D" id="3.30.310.50">
    <property type="entry name" value="Alpha-D-phosphohexomutase, C-terminal domain"/>
    <property type="match status" value="1"/>
</dbReference>
<keyword evidence="3" id="KW-0597">Phosphoprotein</keyword>
<dbReference type="PRINTS" id="PR00509">
    <property type="entry name" value="PGMPMM"/>
</dbReference>
<keyword evidence="4 7" id="KW-0479">Metal-binding</keyword>
<dbReference type="InterPro" id="IPR005841">
    <property type="entry name" value="Alpha-D-phosphohexomutase_SF"/>
</dbReference>
<name>A0A259TYV7_9BACT</name>
<evidence type="ECO:0000259" key="11">
    <source>
        <dbReference type="Pfam" id="PF02880"/>
    </source>
</evidence>
<evidence type="ECO:0000313" key="12">
    <source>
        <dbReference type="EMBL" id="OZC02866.1"/>
    </source>
</evidence>
<evidence type="ECO:0000256" key="3">
    <source>
        <dbReference type="ARBA" id="ARBA00022553"/>
    </source>
</evidence>
<dbReference type="SUPFAM" id="SSF55957">
    <property type="entry name" value="Phosphoglucomutase, C-terminal domain"/>
    <property type="match status" value="1"/>
</dbReference>
<dbReference type="Pfam" id="PF02879">
    <property type="entry name" value="PGM_PMM_II"/>
    <property type="match status" value="1"/>
</dbReference>
<dbReference type="InterPro" id="IPR005844">
    <property type="entry name" value="A-D-PHexomutase_a/b/a-I"/>
</dbReference>
<evidence type="ECO:0000256" key="6">
    <source>
        <dbReference type="ARBA" id="ARBA00023235"/>
    </source>
</evidence>
<accession>A0A259TYV7</accession>
<dbReference type="GO" id="GO:0005975">
    <property type="term" value="P:carbohydrate metabolic process"/>
    <property type="evidence" value="ECO:0007669"/>
    <property type="project" value="InterPro"/>
</dbReference>
<dbReference type="InterPro" id="IPR005843">
    <property type="entry name" value="A-D-PHexomutase_C"/>
</dbReference>
<dbReference type="GO" id="GO:0006166">
    <property type="term" value="P:purine ribonucleoside salvage"/>
    <property type="evidence" value="ECO:0007669"/>
    <property type="project" value="TreeGrafter"/>
</dbReference>
<gene>
    <name evidence="12" type="ORF">BSZ36_07710</name>
</gene>
<dbReference type="RefSeq" id="WP_094547560.1">
    <property type="nucleotide sequence ID" value="NZ_MQWB01000001.1"/>
</dbReference>
<dbReference type="AlphaFoldDB" id="A0A259TYV7"/>
<evidence type="ECO:0000256" key="7">
    <source>
        <dbReference type="RuleBase" id="RU004326"/>
    </source>
</evidence>
<keyword evidence="6" id="KW-0413">Isomerase</keyword>
<dbReference type="InParanoid" id="A0A259TYV7"/>
<evidence type="ECO:0000256" key="5">
    <source>
        <dbReference type="ARBA" id="ARBA00022842"/>
    </source>
</evidence>
<dbReference type="InterPro" id="IPR005845">
    <property type="entry name" value="A-D-PHexomutase_a/b/a-II"/>
</dbReference>
<dbReference type="EMBL" id="MQWB01000001">
    <property type="protein sequence ID" value="OZC02866.1"/>
    <property type="molecule type" value="Genomic_DNA"/>
</dbReference>
<reference evidence="12 13" key="1">
    <citation type="submission" date="2016-11" db="EMBL/GenBank/DDBJ databases">
        <title>Study of marine rhodopsin-containing bacteria.</title>
        <authorList>
            <person name="Yoshizawa S."/>
            <person name="Kumagai Y."/>
            <person name="Kogure K."/>
        </authorList>
    </citation>
    <scope>NUCLEOTIDE SEQUENCE [LARGE SCALE GENOMIC DNA]</scope>
    <source>
        <strain evidence="12 13">SG-29</strain>
    </source>
</reference>
<evidence type="ECO:0000259" key="9">
    <source>
        <dbReference type="Pfam" id="PF02878"/>
    </source>
</evidence>
<dbReference type="Pfam" id="PF00408">
    <property type="entry name" value="PGM_PMM_IV"/>
    <property type="match status" value="1"/>
</dbReference>
<feature type="domain" description="Alpha-D-phosphohexomutase alpha/beta/alpha" evidence="11">
    <location>
        <begin position="264"/>
        <end position="376"/>
    </location>
</feature>
<proteinExistence type="inferred from homology"/>
<feature type="domain" description="Alpha-D-phosphohexomutase C-terminal" evidence="8">
    <location>
        <begin position="414"/>
        <end position="458"/>
    </location>
</feature>
<comment type="similarity">
    <text evidence="2 7">Belongs to the phosphohexose mutase family.</text>
</comment>
<organism evidence="12 13">
    <name type="scientific">Rubricoccus marinus</name>
    <dbReference type="NCBI Taxonomy" id="716817"/>
    <lineage>
        <taxon>Bacteria</taxon>
        <taxon>Pseudomonadati</taxon>
        <taxon>Rhodothermota</taxon>
        <taxon>Rhodothermia</taxon>
        <taxon>Rhodothermales</taxon>
        <taxon>Rubricoccaceae</taxon>
        <taxon>Rubricoccus</taxon>
    </lineage>
</organism>
<dbReference type="PROSITE" id="PS00710">
    <property type="entry name" value="PGM_PMM"/>
    <property type="match status" value="1"/>
</dbReference>
<keyword evidence="5 7" id="KW-0460">Magnesium</keyword>
<dbReference type="PANTHER" id="PTHR45745:SF1">
    <property type="entry name" value="PHOSPHOGLUCOMUTASE 2B-RELATED"/>
    <property type="match status" value="1"/>
</dbReference>
<dbReference type="CDD" id="cd05800">
    <property type="entry name" value="PGM_like2"/>
    <property type="match status" value="1"/>
</dbReference>
<dbReference type="SUPFAM" id="SSF53738">
    <property type="entry name" value="Phosphoglucomutase, first 3 domains"/>
    <property type="match status" value="2"/>
</dbReference>
<dbReference type="InterPro" id="IPR005846">
    <property type="entry name" value="A-D-PHexomutase_a/b/a-III"/>
</dbReference>
<keyword evidence="13" id="KW-1185">Reference proteome</keyword>
<evidence type="ECO:0000256" key="2">
    <source>
        <dbReference type="ARBA" id="ARBA00010231"/>
    </source>
</evidence>
<evidence type="ECO:0000313" key="13">
    <source>
        <dbReference type="Proteomes" id="UP000216446"/>
    </source>
</evidence>
<dbReference type="Gene3D" id="3.40.120.10">
    <property type="entry name" value="Alpha-D-Glucose-1,6-Bisphosphate, subunit A, domain 3"/>
    <property type="match status" value="3"/>
</dbReference>
<dbReference type="Pfam" id="PF02880">
    <property type="entry name" value="PGM_PMM_III"/>
    <property type="match status" value="1"/>
</dbReference>
<evidence type="ECO:0000259" key="8">
    <source>
        <dbReference type="Pfam" id="PF00408"/>
    </source>
</evidence>
<dbReference type="GO" id="GO:0008973">
    <property type="term" value="F:phosphopentomutase activity"/>
    <property type="evidence" value="ECO:0007669"/>
    <property type="project" value="TreeGrafter"/>
</dbReference>
<evidence type="ECO:0000256" key="4">
    <source>
        <dbReference type="ARBA" id="ARBA00022723"/>
    </source>
</evidence>
<feature type="domain" description="Alpha-D-phosphohexomutase alpha/beta/alpha" evidence="9">
    <location>
        <begin position="5"/>
        <end position="135"/>
    </location>
</feature>
<dbReference type="InterPro" id="IPR016066">
    <property type="entry name" value="A-D-PHexomutase_CS"/>
</dbReference>
<dbReference type="PANTHER" id="PTHR45745">
    <property type="entry name" value="PHOSPHOMANNOMUTASE 45A"/>
    <property type="match status" value="1"/>
</dbReference>
<sequence>MSDIRFGTDGWRAVIGDAFTLENLTRVALGTAKWLHSQSDAPSVVIGYDTRFLGADFSRHVARIFATEGIRVRLADSFVTTPAVSWATQEEGHTAGIVITASHNPPEYSGFKIKASFGGPATPDMIRAVEAEIPASGETYEASAYDDFVASGLIETFDLRGGYVDLLRQRLDLEAIKEAGVRVAYDAMYGAGQGIVAELLGTPRTVELHHDVNPGMHGQAPEPIERNLAELMEAVPAQNCTMGLATDGDADRIGLVDEEGVYVDSHKILALLVKYLHQEKGMSGSVVKTFSTTDMLAKMGKAYRLDVDTTPIGFKYIAPKIVEGDVLVGGEESGGIAVKGHVPERDGLFIGLTVLEMIVKRERALSGLVRELMDEFGPHYQARSDLHTTPERKEAVLAELSTKGLPQVDGADVVSTEDLDGFKFRTDSGWLMFRPSGTEPVLRIYSEAESQEKAEAMVASGVAFVENG</sequence>
<comment type="cofactor">
    <cofactor evidence="1">
        <name>Mg(2+)</name>
        <dbReference type="ChEBI" id="CHEBI:18420"/>
    </cofactor>
</comment>
<dbReference type="OrthoDB" id="9806956at2"/>
<protein>
    <submittedName>
        <fullName evidence="12">Phosphomannomutase</fullName>
    </submittedName>
</protein>
<evidence type="ECO:0000259" key="10">
    <source>
        <dbReference type="Pfam" id="PF02879"/>
    </source>
</evidence>
<feature type="domain" description="Alpha-D-phosphohexomutase alpha/beta/alpha" evidence="10">
    <location>
        <begin position="163"/>
        <end position="260"/>
    </location>
</feature>